<evidence type="ECO:0000256" key="8">
    <source>
        <dbReference type="ARBA" id="ARBA00029996"/>
    </source>
</evidence>
<dbReference type="EMBL" id="FQXZ01000039">
    <property type="protein sequence ID" value="SHI33830.1"/>
    <property type="molecule type" value="Genomic_DNA"/>
</dbReference>
<dbReference type="STRING" id="1216006.VA7868_03534"/>
<evidence type="ECO:0000256" key="3">
    <source>
        <dbReference type="ARBA" id="ARBA00004953"/>
    </source>
</evidence>
<evidence type="ECO:0000256" key="5">
    <source>
        <dbReference type="ARBA" id="ARBA00022573"/>
    </source>
</evidence>
<comment type="catalytic activity">
    <reaction evidence="9">
        <text>O-phospho-L-threonine + H(+) = (R)-1-aminopropan-2-yl phosphate + CO2</text>
        <dbReference type="Rhea" id="RHEA:11492"/>
        <dbReference type="ChEBI" id="CHEBI:15378"/>
        <dbReference type="ChEBI" id="CHEBI:16526"/>
        <dbReference type="ChEBI" id="CHEBI:58563"/>
        <dbReference type="ChEBI" id="CHEBI:58675"/>
        <dbReference type="EC" id="4.1.1.81"/>
    </reaction>
</comment>
<dbReference type="OrthoDB" id="9799304at2"/>
<sequence length="346" mass="37977">MAIKHGGNLTEVAARYGTDPADWVDLSTGVSPLTYPVGDIPASVWNRLPETGDGLETAAKNYYGAADEPIAVAGSQAAIMALPGVITLETGRCGTIALPRVGYKEHQHAWGSFERDGNEWEIEFYDDFPTPKQLETCDVVLLINPNNPSGRQTPRSELQAILRQKQHKGGYLILDEAFADCTPEISILNGVQHSEHLIVLRSVGKFFGLAGARAGFVFAGPVIKALLEETLGPWTVNGPARWVMKQALKDREWQRATADRIQAASQRLNQLLDQTFDCPRAGTPLFTTVYVDNAVACHDLLCQQQILTRLCDEKNAIRFGLPDGEAQWEKLTSALGMLAAARDYRF</sequence>
<dbReference type="InterPro" id="IPR015421">
    <property type="entry name" value="PyrdxlP-dep_Trfase_major"/>
</dbReference>
<protein>
    <recommendedName>
        <fullName evidence="4">threonine-phosphate decarboxylase</fullName>
        <ecNumber evidence="4">4.1.1.81</ecNumber>
    </recommendedName>
    <alternativeName>
        <fullName evidence="8">L-threonine-O-3-phosphate decarboxylase</fullName>
    </alternativeName>
</protein>
<dbReference type="Proteomes" id="UP000184608">
    <property type="component" value="Unassembled WGS sequence"/>
</dbReference>
<keyword evidence="5" id="KW-0169">Cobalamin biosynthesis</keyword>
<evidence type="ECO:0000256" key="9">
    <source>
        <dbReference type="ARBA" id="ARBA00048531"/>
    </source>
</evidence>
<evidence type="ECO:0000256" key="4">
    <source>
        <dbReference type="ARBA" id="ARBA00012285"/>
    </source>
</evidence>
<dbReference type="Gene3D" id="3.90.1150.10">
    <property type="entry name" value="Aspartate Aminotransferase, domain 1"/>
    <property type="match status" value="1"/>
</dbReference>
<accession>A0A1M6ABG2</accession>
<evidence type="ECO:0000313" key="11">
    <source>
        <dbReference type="EMBL" id="SHI33830.1"/>
    </source>
</evidence>
<dbReference type="SUPFAM" id="SSF53383">
    <property type="entry name" value="PLP-dependent transferases"/>
    <property type="match status" value="1"/>
</dbReference>
<dbReference type="PROSITE" id="PS00105">
    <property type="entry name" value="AA_TRANSFER_CLASS_1"/>
    <property type="match status" value="1"/>
</dbReference>
<dbReference type="AlphaFoldDB" id="A0A1M6ABG2"/>
<dbReference type="InterPro" id="IPR015422">
    <property type="entry name" value="PyrdxlP-dep_Trfase_small"/>
</dbReference>
<reference evidence="11 12" key="1">
    <citation type="submission" date="2016-11" db="EMBL/GenBank/DDBJ databases">
        <authorList>
            <person name="Jaros S."/>
            <person name="Januszkiewicz K."/>
            <person name="Wedrychowicz H."/>
        </authorList>
    </citation>
    <scope>NUCLEOTIDE SEQUENCE [LARGE SCALE GENOMIC DNA]</scope>
    <source>
        <strain evidence="11 12">CECT 7868</strain>
    </source>
</reference>
<evidence type="ECO:0000259" key="10">
    <source>
        <dbReference type="Pfam" id="PF00155"/>
    </source>
</evidence>
<comment type="cofactor">
    <cofactor evidence="1">
        <name>pyridoxal 5'-phosphate</name>
        <dbReference type="ChEBI" id="CHEBI:597326"/>
    </cofactor>
</comment>
<keyword evidence="6" id="KW-0663">Pyridoxal phosphate</keyword>
<keyword evidence="12" id="KW-1185">Reference proteome</keyword>
<dbReference type="EC" id="4.1.1.81" evidence="4"/>
<dbReference type="NCBIfam" id="TIGR01140">
    <property type="entry name" value="L_thr_O3P_dcar"/>
    <property type="match status" value="1"/>
</dbReference>
<dbReference type="InterPro" id="IPR004838">
    <property type="entry name" value="NHTrfase_class1_PyrdxlP-BS"/>
</dbReference>
<dbReference type="RefSeq" id="WP_073605136.1">
    <property type="nucleotide sequence ID" value="NZ_FQXZ01000039.1"/>
</dbReference>
<evidence type="ECO:0000313" key="12">
    <source>
        <dbReference type="Proteomes" id="UP000184608"/>
    </source>
</evidence>
<keyword evidence="7 11" id="KW-0456">Lyase</keyword>
<evidence type="ECO:0000256" key="2">
    <source>
        <dbReference type="ARBA" id="ARBA00003444"/>
    </source>
</evidence>
<dbReference type="Gene3D" id="3.40.640.10">
    <property type="entry name" value="Type I PLP-dependent aspartate aminotransferase-like (Major domain)"/>
    <property type="match status" value="1"/>
</dbReference>
<evidence type="ECO:0000256" key="7">
    <source>
        <dbReference type="ARBA" id="ARBA00023239"/>
    </source>
</evidence>
<evidence type="ECO:0000256" key="1">
    <source>
        <dbReference type="ARBA" id="ARBA00001933"/>
    </source>
</evidence>
<dbReference type="GO" id="GO:0009236">
    <property type="term" value="P:cobalamin biosynthetic process"/>
    <property type="evidence" value="ECO:0007669"/>
    <property type="project" value="UniProtKB-UniPathway"/>
</dbReference>
<dbReference type="PANTHER" id="PTHR42885">
    <property type="entry name" value="HISTIDINOL-PHOSPHATE AMINOTRANSFERASE-RELATED"/>
    <property type="match status" value="1"/>
</dbReference>
<comment type="pathway">
    <text evidence="3">Cofactor biosynthesis; adenosylcobalamin biosynthesis.</text>
</comment>
<gene>
    <name evidence="11" type="primary">cobD</name>
    <name evidence="11" type="ORF">VA7868_03534</name>
</gene>
<dbReference type="PANTHER" id="PTHR42885:SF1">
    <property type="entry name" value="THREONINE-PHOSPHATE DECARBOXYLASE"/>
    <property type="match status" value="1"/>
</dbReference>
<comment type="function">
    <text evidence="2">Decarboxylates L-threonine-O-3-phosphate to yield (R)-1-amino-2-propanol O-2-phosphate, the precursor for the linkage between the nucleotide loop and the corrin ring in cobalamin.</text>
</comment>
<dbReference type="GO" id="GO:0030170">
    <property type="term" value="F:pyridoxal phosphate binding"/>
    <property type="evidence" value="ECO:0007669"/>
    <property type="project" value="InterPro"/>
</dbReference>
<name>A0A1M6ABG2_9VIBR</name>
<dbReference type="Pfam" id="PF00155">
    <property type="entry name" value="Aminotran_1_2"/>
    <property type="match status" value="1"/>
</dbReference>
<dbReference type="InterPro" id="IPR015424">
    <property type="entry name" value="PyrdxlP-dep_Trfase"/>
</dbReference>
<evidence type="ECO:0000256" key="6">
    <source>
        <dbReference type="ARBA" id="ARBA00022898"/>
    </source>
</evidence>
<dbReference type="GO" id="GO:0048472">
    <property type="term" value="F:threonine-phosphate decarboxylase activity"/>
    <property type="evidence" value="ECO:0007669"/>
    <property type="project" value="UniProtKB-EC"/>
</dbReference>
<proteinExistence type="predicted"/>
<organism evidence="11 12">
    <name type="scientific">Vibrio aerogenes CECT 7868</name>
    <dbReference type="NCBI Taxonomy" id="1216006"/>
    <lineage>
        <taxon>Bacteria</taxon>
        <taxon>Pseudomonadati</taxon>
        <taxon>Pseudomonadota</taxon>
        <taxon>Gammaproteobacteria</taxon>
        <taxon>Vibrionales</taxon>
        <taxon>Vibrionaceae</taxon>
        <taxon>Vibrio</taxon>
    </lineage>
</organism>
<dbReference type="UniPathway" id="UPA00148"/>
<dbReference type="CDD" id="cd00609">
    <property type="entry name" value="AAT_like"/>
    <property type="match status" value="1"/>
</dbReference>
<dbReference type="InterPro" id="IPR004839">
    <property type="entry name" value="Aminotransferase_I/II_large"/>
</dbReference>
<dbReference type="InterPro" id="IPR005860">
    <property type="entry name" value="CobD"/>
</dbReference>
<feature type="domain" description="Aminotransferase class I/classII large" evidence="10">
    <location>
        <begin position="55"/>
        <end position="298"/>
    </location>
</feature>